<keyword evidence="5" id="KW-1185">Reference proteome</keyword>
<proteinExistence type="predicted"/>
<accession>A0AAF3J5Y6</accession>
<evidence type="ECO:0008006" key="7">
    <source>
        <dbReference type="Google" id="ProtNLM"/>
    </source>
</evidence>
<dbReference type="InterPro" id="IPR031805">
    <property type="entry name" value="Piezo_TM25-28"/>
</dbReference>
<dbReference type="GO" id="GO:0008381">
    <property type="term" value="F:mechanosensitive monoatomic ion channel activity"/>
    <property type="evidence" value="ECO:0007669"/>
    <property type="project" value="InterPro"/>
</dbReference>
<feature type="transmembrane region" description="Helical" evidence="2">
    <location>
        <begin position="89"/>
        <end position="107"/>
    </location>
</feature>
<dbReference type="PANTHER" id="PTHR47049">
    <property type="entry name" value="PIEZO-TYPE MECHANOSENSITIVE ION CHANNEL HOMOLOG"/>
    <property type="match status" value="1"/>
</dbReference>
<evidence type="ECO:0000313" key="5">
    <source>
        <dbReference type="Proteomes" id="UP000887575"/>
    </source>
</evidence>
<dbReference type="Pfam" id="PF15917">
    <property type="entry name" value="Piezo_TM25-28"/>
    <property type="match status" value="1"/>
</dbReference>
<feature type="compositionally biased region" description="Polar residues" evidence="1">
    <location>
        <begin position="597"/>
        <end position="613"/>
    </location>
</feature>
<feature type="region of interest" description="Disordered" evidence="1">
    <location>
        <begin position="538"/>
        <end position="640"/>
    </location>
</feature>
<feature type="compositionally biased region" description="Basic and acidic residues" evidence="1">
    <location>
        <begin position="538"/>
        <end position="554"/>
    </location>
</feature>
<evidence type="ECO:0000259" key="3">
    <source>
        <dbReference type="Pfam" id="PF15917"/>
    </source>
</evidence>
<evidence type="ECO:0000259" key="4">
    <source>
        <dbReference type="Pfam" id="PF23188"/>
    </source>
</evidence>
<feature type="transmembrane region" description="Helical" evidence="2">
    <location>
        <begin position="360"/>
        <end position="382"/>
    </location>
</feature>
<dbReference type="Pfam" id="PF23188">
    <property type="entry name" value="THU_Piezo1"/>
    <property type="match status" value="1"/>
</dbReference>
<protein>
    <recommendedName>
        <fullName evidence="7">Piezo-type mechanosensitive ion channel component</fullName>
    </recommendedName>
</protein>
<feature type="transmembrane region" description="Helical" evidence="2">
    <location>
        <begin position="12"/>
        <end position="34"/>
    </location>
</feature>
<feature type="transmembrane region" description="Helical" evidence="2">
    <location>
        <begin position="394"/>
        <end position="417"/>
    </location>
</feature>
<evidence type="ECO:0000313" key="6">
    <source>
        <dbReference type="WBParaSite" id="MBELARI_LOCUS18280"/>
    </source>
</evidence>
<keyword evidence="2" id="KW-1133">Transmembrane helix</keyword>
<name>A0AAF3J5Y6_9BILA</name>
<dbReference type="InterPro" id="IPR027272">
    <property type="entry name" value="Piezo"/>
</dbReference>
<reference evidence="6" key="1">
    <citation type="submission" date="2024-02" db="UniProtKB">
        <authorList>
            <consortium name="WormBaseParasite"/>
        </authorList>
    </citation>
    <scope>IDENTIFICATION</scope>
</reference>
<organism evidence="5 6">
    <name type="scientific">Mesorhabditis belari</name>
    <dbReference type="NCBI Taxonomy" id="2138241"/>
    <lineage>
        <taxon>Eukaryota</taxon>
        <taxon>Metazoa</taxon>
        <taxon>Ecdysozoa</taxon>
        <taxon>Nematoda</taxon>
        <taxon>Chromadorea</taxon>
        <taxon>Rhabditida</taxon>
        <taxon>Rhabditina</taxon>
        <taxon>Rhabditomorpha</taxon>
        <taxon>Rhabditoidea</taxon>
        <taxon>Rhabditidae</taxon>
        <taxon>Mesorhabditinae</taxon>
        <taxon>Mesorhabditis</taxon>
    </lineage>
</organism>
<feature type="compositionally biased region" description="Basic and acidic residues" evidence="1">
    <location>
        <begin position="575"/>
        <end position="585"/>
    </location>
</feature>
<feature type="region of interest" description="Disordered" evidence="1">
    <location>
        <begin position="717"/>
        <end position="751"/>
    </location>
</feature>
<feature type="domain" description="Piezo TM25-28" evidence="3">
    <location>
        <begin position="313"/>
        <end position="558"/>
    </location>
</feature>
<sequence length="1170" mass="134794">MHVERAICGLMMYVAITEISATNLPMVFFISLVFSKEHLFNTLSPFLAVWTSALRNFFEVSCDSEYVNGTYNAMAWSGLNKTPRLASLLWPYILLSVAFAARTVIWLRMTMHRKNKKEAPPLHGIIFSKINRRKADKSLAKCLQYLANYFFYKFGFEVCCVLSVITIGLRCDLYAVFYASFLIVCLCIERQQVARIWPHYRTTLAVLLSIQYIFCVGIPKVFCLAYPWSSWDQNMIEWLFLPDHLIAPNPVKLWADFFQLLAVSCQAYVFSIELSKDATYYPGGQNSSVVPYHSLWTIWYSAIKKIPLETPKRKKEPIKVPDFISKRQNLLDEAKNFVFIYFYWVTLGVIFATGTSTVTLFNLGYILGCFFFLWFGNSLFLRPMATALQLWDTLIFYNVSVIFVKISLQVVGCVYMSQLYKNFCWMLQLFGIACLKTGLDPKLIVKREILGECDVPHSEAGIFYDGLCFAFLLIQRRIFLSEYFKHVIAEYKSQRFFASRGAELIAKITLKDIKDAEEAEAQMLAQVRKKVEGVRVRNETDKKTLKEKGVDTPKESTPPSPIMTDNGALISLNVQEEKKDPRESLKPSVDFAVDYSPKTTPKTGTRMSKSIPQQRGLPLNPLKPRTSSDEQQDDEWYTSTTPQKEKIFDEKIIEKEGGVKGLGPLQLLHFVFSKGSFREALRESRKIEATHEKLEKEMEQTFGKADHEAIRRAIFSQKQKKPKADYDEETFHDPYSSGREDTDAEARRKSTIPRAPLNVSAARRTVSEVTAPGVSFSIDSQTGEGHSGSSSPIKETMENLAAMVIEEELDEEEQETETRKKIRARMRASRLYQYYIFIKEWLRDLWHFNLMFCDAVIESTIQNLMILSRDYRYVAKILTTEKRLHKELADESDDERLLSAVQLERKRSFLKFQIENRKASTVVGIEDQDMQKLHNAIEAESTKEANIIDLLDNTEISEKESIIPKSDIQSEYKLIRLIRAFYYALMSKSEFLCYLMIVLNHMSTASMLSMPLPLMTLLWGTLTVPRPTKRFWITIITYTEVMVVAKTIFQFGFFPWNGQTSVDPMWPPRLLGIEKRDKYAAWDLALLMCVFFHRSILMANGLWEPQISEAEIMRKLERKRLKVESAATSRRPSIATLASELRSTSDLRHIAELGRERLKNRCVSSIFGAF</sequence>
<dbReference type="GO" id="GO:0016020">
    <property type="term" value="C:membrane"/>
    <property type="evidence" value="ECO:0007669"/>
    <property type="project" value="InterPro"/>
</dbReference>
<evidence type="ECO:0000256" key="1">
    <source>
        <dbReference type="SAM" id="MobiDB-lite"/>
    </source>
</evidence>
<dbReference type="PANTHER" id="PTHR47049:SF2">
    <property type="entry name" value="PIEZO-TYPE MECHANOSENSITIVE ION CHANNEL HOMOLOG"/>
    <property type="match status" value="1"/>
</dbReference>
<keyword evidence="2" id="KW-0472">Membrane</keyword>
<feature type="transmembrane region" description="Helical" evidence="2">
    <location>
        <begin position="150"/>
        <end position="169"/>
    </location>
</feature>
<dbReference type="AlphaFoldDB" id="A0AAF3J5Y6"/>
<dbReference type="Proteomes" id="UP000887575">
    <property type="component" value="Unassembled WGS sequence"/>
</dbReference>
<dbReference type="WBParaSite" id="MBELARI_LOCUS18280">
    <property type="protein sequence ID" value="MBELARI_LOCUS18280"/>
    <property type="gene ID" value="MBELARI_LOCUS18280"/>
</dbReference>
<evidence type="ECO:0000256" key="2">
    <source>
        <dbReference type="SAM" id="Phobius"/>
    </source>
</evidence>
<feature type="transmembrane region" description="Helical" evidence="2">
    <location>
        <begin position="336"/>
        <end position="354"/>
    </location>
</feature>
<keyword evidence="2" id="KW-0812">Transmembrane</keyword>
<feature type="compositionally biased region" description="Basic and acidic residues" evidence="1">
    <location>
        <begin position="722"/>
        <end position="748"/>
    </location>
</feature>
<feature type="domain" description="Piezo transmembrane helical unit" evidence="4">
    <location>
        <begin position="986"/>
        <end position="1104"/>
    </location>
</feature>
<dbReference type="InterPro" id="IPR056768">
    <property type="entry name" value="THU_Piezo"/>
</dbReference>
<feature type="transmembrane region" description="Helical" evidence="2">
    <location>
        <begin position="205"/>
        <end position="231"/>
    </location>
</feature>